<keyword evidence="4" id="KW-0677">Repeat</keyword>
<dbReference type="InterPro" id="IPR009459">
    <property type="entry name" value="MucBP_dom"/>
</dbReference>
<dbReference type="EMBL" id="AJAK01000031">
    <property type="protein sequence ID" value="EOH71943.1"/>
    <property type="molecule type" value="Genomic_DNA"/>
</dbReference>
<dbReference type="eggNOG" id="COG4932">
    <property type="taxonomic scope" value="Bacteria"/>
</dbReference>
<feature type="transmembrane region" description="Helical" evidence="7">
    <location>
        <begin position="712"/>
        <end position="733"/>
    </location>
</feature>
<evidence type="ECO:0000256" key="1">
    <source>
        <dbReference type="ARBA" id="ARBA00022512"/>
    </source>
</evidence>
<organism evidence="9 11">
    <name type="scientific">Enterococcus malodoratus ATCC 43197</name>
    <dbReference type="NCBI Taxonomy" id="1158601"/>
    <lineage>
        <taxon>Bacteria</taxon>
        <taxon>Bacillati</taxon>
        <taxon>Bacillota</taxon>
        <taxon>Bacilli</taxon>
        <taxon>Lactobacillales</taxon>
        <taxon>Enterococcaceae</taxon>
        <taxon>Enterococcus</taxon>
    </lineage>
</organism>
<keyword evidence="12" id="KW-1185">Reference proteome</keyword>
<protein>
    <submittedName>
        <fullName evidence="9">LPXTG-domain-containing protein cell wall anchor domain</fullName>
    </submittedName>
</protein>
<dbReference type="Pfam" id="PF00746">
    <property type="entry name" value="Gram_pos_anchor"/>
    <property type="match status" value="1"/>
</dbReference>
<keyword evidence="2" id="KW-0964">Secreted</keyword>
<proteinExistence type="predicted"/>
<evidence type="ECO:0000259" key="8">
    <source>
        <dbReference type="PROSITE" id="PS50847"/>
    </source>
</evidence>
<sequence>MDKLGRVKKINRWLPVLVAGMVLNSVFPGQVLAAESSTDVSGIENRVQETERSFEPGAAGQSTTTGEETNYSEQKTMASYQAAAVETWMPDANLRKAVAYYLSDKVNTINPEDITKESMAKLKNLNFNLYLLNIASGTVVDLTGLEYAGTLESFDSSNIVAENTPTIQMMDGGTATVQPNVLPYLKVNGRLKQLSLGTAYGVGIPAAELTGVAADINRLNPTDVIRVYSADMLDFSTLGITTETETGVFSSLSYNAQTPYQLPPLTIVEGQTGEVSYTQDVLKAYDGAPLISNQVSVSNPLYVRFVDENMQSVGDSQWQLTDEGITFAQFPQNVAYIVFNYLAPPIRSAIPKTSYLLSAMIPIVRATPAEDVTVSYLNEKNEVVRPAKTISGNVGDSFDAATAEYKFDVIGDYELDTTKLPTNAAGNFSAQAQAVVYHYKKRTAADVTVKYVDEADKEIREAKTISGKIGDSYDAATAEYKLGTIDAYVLDESKLPANAQGSLDDTAKTIVYHYKKESKPVTSKVSVVYIDEAGKEIQAAKTISGNAGETYDATTAEYKLAAIKEYILDENKLPTNGKGTFAAADQTVTYHYYKKNVVPAAKNVTVKYVDEAGKEIRDAQTIKGQTGEAYDATTEKYKLIQIEDYQLNEDKLPSNGKGQFSETDQVVTYVYQKTGKLAITSTKYSIYGTRSVAARGHAAGQKNLPKTGEETFLANILVLLGSVILVSALMVLVRRRKV</sequence>
<dbReference type="STRING" id="71451.RV07_GL000029"/>
<comment type="caution">
    <text evidence="9">The sequence shown here is derived from an EMBL/GenBank/DDBJ whole genome shotgun (WGS) entry which is preliminary data.</text>
</comment>
<keyword evidence="1" id="KW-0134">Cell wall</keyword>
<feature type="domain" description="Gram-positive cocci surface proteins LPxTG" evidence="8">
    <location>
        <begin position="704"/>
        <end position="738"/>
    </location>
</feature>
<evidence type="ECO:0000256" key="3">
    <source>
        <dbReference type="ARBA" id="ARBA00022729"/>
    </source>
</evidence>
<dbReference type="NCBIfam" id="TIGR01167">
    <property type="entry name" value="LPXTG_anchor"/>
    <property type="match status" value="1"/>
</dbReference>
<name>R2NLV3_9ENTE</name>
<accession>R2NLV3</accession>
<reference evidence="10 12" key="2">
    <citation type="submission" date="2013-03" db="EMBL/GenBank/DDBJ databases">
        <title>The Genome Sequence of Enterococcus malodoratus ATCC_43197 (PacBio/Illumina hybrid assembly).</title>
        <authorList>
            <consortium name="The Broad Institute Genomics Platform"/>
            <consortium name="The Broad Institute Genome Sequencing Center for Infectious Disease"/>
            <person name="Earl A."/>
            <person name="Russ C."/>
            <person name="Gilmore M."/>
            <person name="Surin D."/>
            <person name="Walker B."/>
            <person name="Young S."/>
            <person name="Zeng Q."/>
            <person name="Gargeya S."/>
            <person name="Fitzgerald M."/>
            <person name="Haas B."/>
            <person name="Abouelleil A."/>
            <person name="Allen A.W."/>
            <person name="Alvarado L."/>
            <person name="Arachchi H.M."/>
            <person name="Berlin A.M."/>
            <person name="Chapman S.B."/>
            <person name="Gainer-Dewar J."/>
            <person name="Goldberg J."/>
            <person name="Griggs A."/>
            <person name="Gujja S."/>
            <person name="Hansen M."/>
            <person name="Howarth C."/>
            <person name="Imamovic A."/>
            <person name="Ireland A."/>
            <person name="Larimer J."/>
            <person name="McCowan C."/>
            <person name="Murphy C."/>
            <person name="Pearson M."/>
            <person name="Poon T.W."/>
            <person name="Priest M."/>
            <person name="Roberts A."/>
            <person name="Saif S."/>
            <person name="Shea T."/>
            <person name="Sisk P."/>
            <person name="Sykes S."/>
            <person name="Wortman J."/>
            <person name="Nusbaum C."/>
            <person name="Birren B."/>
        </authorList>
    </citation>
    <scope>NUCLEOTIDE SEQUENCE [LARGE SCALE GENOMIC DNA]</scope>
    <source>
        <strain evidence="10 12">ATCC 43197</strain>
    </source>
</reference>
<evidence type="ECO:0000313" key="11">
    <source>
        <dbReference type="Proteomes" id="UP000013783"/>
    </source>
</evidence>
<dbReference type="InterPro" id="IPR032675">
    <property type="entry name" value="LRR_dom_sf"/>
</dbReference>
<keyword evidence="7" id="KW-0472">Membrane</keyword>
<evidence type="ECO:0000256" key="4">
    <source>
        <dbReference type="ARBA" id="ARBA00022737"/>
    </source>
</evidence>
<dbReference type="Pfam" id="PF06458">
    <property type="entry name" value="MucBP"/>
    <property type="match status" value="4"/>
</dbReference>
<dbReference type="Proteomes" id="UP000013783">
    <property type="component" value="Unassembled WGS sequence"/>
</dbReference>
<feature type="region of interest" description="Disordered" evidence="6">
    <location>
        <begin position="48"/>
        <end position="73"/>
    </location>
</feature>
<dbReference type="InterPro" id="IPR019931">
    <property type="entry name" value="LPXTG_anchor"/>
</dbReference>
<gene>
    <name evidence="10" type="ORF">I585_01512</name>
    <name evidence="9" type="ORF">UAI_04227</name>
</gene>
<feature type="compositionally biased region" description="Polar residues" evidence="6">
    <location>
        <begin position="60"/>
        <end position="73"/>
    </location>
</feature>
<dbReference type="Gene3D" id="3.10.20.320">
    <property type="entry name" value="Putative peptidoglycan bound protein (lpxtg motif)"/>
    <property type="match status" value="4"/>
</dbReference>
<dbReference type="PATRIC" id="fig|1158601.3.peg.4195"/>
<dbReference type="AlphaFoldDB" id="R2NLV3"/>
<evidence type="ECO:0000313" key="10">
    <source>
        <dbReference type="EMBL" id="EOT70033.1"/>
    </source>
</evidence>
<evidence type="ECO:0000256" key="6">
    <source>
        <dbReference type="SAM" id="MobiDB-lite"/>
    </source>
</evidence>
<evidence type="ECO:0000256" key="2">
    <source>
        <dbReference type="ARBA" id="ARBA00022525"/>
    </source>
</evidence>
<dbReference type="OrthoDB" id="2173804at2"/>
<evidence type="ECO:0000313" key="9">
    <source>
        <dbReference type="EMBL" id="EOH71943.1"/>
    </source>
</evidence>
<dbReference type="RefSeq" id="WP_010742998.1">
    <property type="nucleotide sequence ID" value="NZ_KB946253.1"/>
</dbReference>
<keyword evidence="3" id="KW-0732">Signal</keyword>
<keyword evidence="5" id="KW-0572">Peptidoglycan-anchor</keyword>
<evidence type="ECO:0000313" key="12">
    <source>
        <dbReference type="Proteomes" id="UP000014148"/>
    </source>
</evidence>
<dbReference type="Proteomes" id="UP000014148">
    <property type="component" value="Unassembled WGS sequence"/>
</dbReference>
<dbReference type="PROSITE" id="PS50847">
    <property type="entry name" value="GRAM_POS_ANCHORING"/>
    <property type="match status" value="1"/>
</dbReference>
<dbReference type="Gene3D" id="3.80.10.10">
    <property type="entry name" value="Ribonuclease Inhibitor"/>
    <property type="match status" value="1"/>
</dbReference>
<evidence type="ECO:0000256" key="5">
    <source>
        <dbReference type="ARBA" id="ARBA00023088"/>
    </source>
</evidence>
<reference evidence="9 11" key="1">
    <citation type="submission" date="2013-02" db="EMBL/GenBank/DDBJ databases">
        <title>The Genome Sequence of Enterococcus malodoratus ATCC_43197.</title>
        <authorList>
            <consortium name="The Broad Institute Genome Sequencing Platform"/>
            <consortium name="The Broad Institute Genome Sequencing Center for Infectious Disease"/>
            <person name="Earl A.M."/>
            <person name="Gilmore M.S."/>
            <person name="Lebreton F."/>
            <person name="Walker B."/>
            <person name="Young S.K."/>
            <person name="Zeng Q."/>
            <person name="Gargeya S."/>
            <person name="Fitzgerald M."/>
            <person name="Haas B."/>
            <person name="Abouelleil A."/>
            <person name="Alvarado L."/>
            <person name="Arachchi H.M."/>
            <person name="Berlin A.M."/>
            <person name="Chapman S.B."/>
            <person name="Dewar J."/>
            <person name="Goldberg J."/>
            <person name="Griggs A."/>
            <person name="Gujja S."/>
            <person name="Hansen M."/>
            <person name="Howarth C."/>
            <person name="Imamovic A."/>
            <person name="Larimer J."/>
            <person name="McCowan C."/>
            <person name="Murphy C."/>
            <person name="Neiman D."/>
            <person name="Pearson M."/>
            <person name="Priest M."/>
            <person name="Roberts A."/>
            <person name="Saif S."/>
            <person name="Shea T."/>
            <person name="Sisk P."/>
            <person name="Sykes S."/>
            <person name="Wortman J."/>
            <person name="Nusbaum C."/>
            <person name="Birren B."/>
        </authorList>
    </citation>
    <scope>NUCLEOTIDE SEQUENCE [LARGE SCALE GENOMIC DNA]</scope>
    <source>
        <strain evidence="9 11">ATCC 43197</strain>
    </source>
</reference>
<dbReference type="EMBL" id="ASWA01000002">
    <property type="protein sequence ID" value="EOT70033.1"/>
    <property type="molecule type" value="Genomic_DNA"/>
</dbReference>
<keyword evidence="7" id="KW-1133">Transmembrane helix</keyword>
<keyword evidence="7" id="KW-0812">Transmembrane</keyword>
<evidence type="ECO:0000256" key="7">
    <source>
        <dbReference type="SAM" id="Phobius"/>
    </source>
</evidence>